<name>A0A646KMR1_STRJU</name>
<comment type="similarity">
    <text evidence="1">Belongs to the N(4)/N(6)-methyltransferase family.</text>
</comment>
<dbReference type="OrthoDB" id="9784823at2"/>
<dbReference type="PANTHER" id="PTHR42933">
    <property type="entry name" value="SLR6095 PROTEIN"/>
    <property type="match status" value="1"/>
</dbReference>
<accession>A0A646KMR1</accession>
<dbReference type="InterPro" id="IPR029063">
    <property type="entry name" value="SAM-dependent_MTases_sf"/>
</dbReference>
<dbReference type="EC" id="2.1.1.72" evidence="2"/>
<dbReference type="Pfam" id="PF12161">
    <property type="entry name" value="HsdM_N"/>
    <property type="match status" value="1"/>
</dbReference>
<dbReference type="SUPFAM" id="SSF53335">
    <property type="entry name" value="S-adenosyl-L-methionine-dependent methyltransferases"/>
    <property type="match status" value="1"/>
</dbReference>
<evidence type="ECO:0000256" key="4">
    <source>
        <dbReference type="ARBA" id="ARBA00022679"/>
    </source>
</evidence>
<dbReference type="Pfam" id="PF02384">
    <property type="entry name" value="N6_Mtase"/>
    <property type="match status" value="1"/>
</dbReference>
<dbReference type="GO" id="GO:0032259">
    <property type="term" value="P:methylation"/>
    <property type="evidence" value="ECO:0007669"/>
    <property type="project" value="UniProtKB-KW"/>
</dbReference>
<dbReference type="GO" id="GO:0009307">
    <property type="term" value="P:DNA restriction-modification system"/>
    <property type="evidence" value="ECO:0007669"/>
    <property type="project" value="UniProtKB-KW"/>
</dbReference>
<sequence length="521" mass="57485">MEWSPAVAQPQAPEQLRLLQDTTGALTLSELESHLLGAAHLLRGLVDQADFKSYIFPLLFYKRLCDVYGEEFDDALAHSEGDRDFAAKADQHRFLIPEGHLWANVVAESDDKLGRVLTDALRAIEQANPDTLEGIFGDTPWTNRDRVPPHVLRALLDHFSSRFLGDAHADADLLGQAYEYLIKKFADLSNKKAGEFYTPRAVVNLLVDILAPQAGETVYDPACGTGGMLIEVAHHFDRRGVARQRLWGNVFGQEKNLTTSGIARMNLILHGIEDFRVARGDTLRAPQFSSPDGGLRTFDCVIANPPFSLAAWGEKEWAKDPYGRGKTGVPPRGTADWAWVQHMIASMRCGTGRAVVVLPQGILFRGGTEARIRKKVIESDAIETIIGLGENLFYGAGLAACVLVLRSEKPKHRQGTIFFVDASDQLRKGRNQNVLEAEHTSRIHGWYRAGADIEGRSRLVDRSEIEGNDGNLNIALYVGKDRAAELPPLREAIAALESALTDAAAAEDELRGQLKEWRLLG</sequence>
<keyword evidence="8" id="KW-0175">Coiled coil</keyword>
<evidence type="ECO:0000313" key="12">
    <source>
        <dbReference type="Proteomes" id="UP000419138"/>
    </source>
</evidence>
<evidence type="ECO:0000256" key="8">
    <source>
        <dbReference type="SAM" id="Coils"/>
    </source>
</evidence>
<evidence type="ECO:0000256" key="3">
    <source>
        <dbReference type="ARBA" id="ARBA00022603"/>
    </source>
</evidence>
<organism evidence="11 12">
    <name type="scientific">Streptomyces jumonjinensis</name>
    <dbReference type="NCBI Taxonomy" id="1945"/>
    <lineage>
        <taxon>Bacteria</taxon>
        <taxon>Bacillati</taxon>
        <taxon>Actinomycetota</taxon>
        <taxon>Actinomycetes</taxon>
        <taxon>Kitasatosporales</taxon>
        <taxon>Streptomycetaceae</taxon>
        <taxon>Streptomyces</taxon>
    </lineage>
</organism>
<evidence type="ECO:0000259" key="9">
    <source>
        <dbReference type="Pfam" id="PF02384"/>
    </source>
</evidence>
<dbReference type="GO" id="GO:0008170">
    <property type="term" value="F:N-methyltransferase activity"/>
    <property type="evidence" value="ECO:0007669"/>
    <property type="project" value="InterPro"/>
</dbReference>
<feature type="coiled-coil region" evidence="8">
    <location>
        <begin position="489"/>
        <end position="516"/>
    </location>
</feature>
<dbReference type="EMBL" id="VCLA01000170">
    <property type="protein sequence ID" value="MQT03523.1"/>
    <property type="molecule type" value="Genomic_DNA"/>
</dbReference>
<evidence type="ECO:0000256" key="6">
    <source>
        <dbReference type="ARBA" id="ARBA00022747"/>
    </source>
</evidence>
<dbReference type="Proteomes" id="UP000419138">
    <property type="component" value="Unassembled WGS sequence"/>
</dbReference>
<dbReference type="GO" id="GO:0003677">
    <property type="term" value="F:DNA binding"/>
    <property type="evidence" value="ECO:0007669"/>
    <property type="project" value="InterPro"/>
</dbReference>
<gene>
    <name evidence="11" type="ORF">FF041_26090</name>
</gene>
<evidence type="ECO:0000256" key="2">
    <source>
        <dbReference type="ARBA" id="ARBA00011900"/>
    </source>
</evidence>
<evidence type="ECO:0000256" key="5">
    <source>
        <dbReference type="ARBA" id="ARBA00022691"/>
    </source>
</evidence>
<dbReference type="InterPro" id="IPR038333">
    <property type="entry name" value="T1MK-like_N_sf"/>
</dbReference>
<feature type="domain" description="N6 adenine-specific DNA methyltransferase N-terminal" evidence="10">
    <location>
        <begin position="31"/>
        <end position="159"/>
    </location>
</feature>
<evidence type="ECO:0000256" key="7">
    <source>
        <dbReference type="ARBA" id="ARBA00047942"/>
    </source>
</evidence>
<keyword evidence="12" id="KW-1185">Reference proteome</keyword>
<reference evidence="11 12" key="1">
    <citation type="submission" date="2019-05" db="EMBL/GenBank/DDBJ databases">
        <title>Comparative genomics and metabolomics analyses of clavulanic acid producing Streptomyces species provides insight into specialized metabolism and evolution of beta-lactam biosynthetic gene clusters.</title>
        <authorList>
            <person name="Moore M.A."/>
            <person name="Cruz-Morales P."/>
            <person name="Barona Gomez F."/>
            <person name="Kapil T."/>
        </authorList>
    </citation>
    <scope>NUCLEOTIDE SEQUENCE [LARGE SCALE GENOMIC DNA]</scope>
    <source>
        <strain evidence="11 12">NRRL 5741</strain>
    </source>
</reference>
<dbReference type="InterPro" id="IPR003356">
    <property type="entry name" value="DNA_methylase_A-5"/>
</dbReference>
<dbReference type="AlphaFoldDB" id="A0A646KMR1"/>
<dbReference type="Gene3D" id="3.40.50.150">
    <property type="entry name" value="Vaccinia Virus protein VP39"/>
    <property type="match status" value="1"/>
</dbReference>
<evidence type="ECO:0000313" key="11">
    <source>
        <dbReference type="EMBL" id="MQT03523.1"/>
    </source>
</evidence>
<evidence type="ECO:0000256" key="1">
    <source>
        <dbReference type="ARBA" id="ARBA00006594"/>
    </source>
</evidence>
<protein>
    <recommendedName>
        <fullName evidence="2">site-specific DNA-methyltransferase (adenine-specific)</fullName>
        <ecNumber evidence="2">2.1.1.72</ecNumber>
    </recommendedName>
</protein>
<keyword evidence="3 11" id="KW-0489">Methyltransferase</keyword>
<proteinExistence type="inferred from homology"/>
<keyword evidence="4 11" id="KW-0808">Transferase</keyword>
<dbReference type="InterPro" id="IPR051537">
    <property type="entry name" value="DNA_Adenine_Mtase"/>
</dbReference>
<comment type="caution">
    <text evidence="11">The sequence shown here is derived from an EMBL/GenBank/DDBJ whole genome shotgun (WGS) entry which is preliminary data.</text>
</comment>
<comment type="catalytic activity">
    <reaction evidence="7">
        <text>a 2'-deoxyadenosine in DNA + S-adenosyl-L-methionine = an N(6)-methyl-2'-deoxyadenosine in DNA + S-adenosyl-L-homocysteine + H(+)</text>
        <dbReference type="Rhea" id="RHEA:15197"/>
        <dbReference type="Rhea" id="RHEA-COMP:12418"/>
        <dbReference type="Rhea" id="RHEA-COMP:12419"/>
        <dbReference type="ChEBI" id="CHEBI:15378"/>
        <dbReference type="ChEBI" id="CHEBI:57856"/>
        <dbReference type="ChEBI" id="CHEBI:59789"/>
        <dbReference type="ChEBI" id="CHEBI:90615"/>
        <dbReference type="ChEBI" id="CHEBI:90616"/>
        <dbReference type="EC" id="2.1.1.72"/>
    </reaction>
</comment>
<dbReference type="InterPro" id="IPR022749">
    <property type="entry name" value="D12N6_MeTrfase_N"/>
</dbReference>
<dbReference type="PRINTS" id="PR00507">
    <property type="entry name" value="N12N6MTFRASE"/>
</dbReference>
<evidence type="ECO:0000259" key="10">
    <source>
        <dbReference type="Pfam" id="PF12161"/>
    </source>
</evidence>
<keyword evidence="5" id="KW-0949">S-adenosyl-L-methionine</keyword>
<dbReference type="GO" id="GO:0009007">
    <property type="term" value="F:site-specific DNA-methyltransferase (adenine-specific) activity"/>
    <property type="evidence" value="ECO:0007669"/>
    <property type="project" value="UniProtKB-EC"/>
</dbReference>
<dbReference type="PANTHER" id="PTHR42933:SF3">
    <property type="entry name" value="TYPE I RESTRICTION ENZYME MJAVIII METHYLASE SUBUNIT"/>
    <property type="match status" value="1"/>
</dbReference>
<keyword evidence="6" id="KW-0680">Restriction system</keyword>
<feature type="domain" description="DNA methylase adenine-specific" evidence="9">
    <location>
        <begin position="170"/>
        <end position="483"/>
    </location>
</feature>
<dbReference type="Gene3D" id="1.20.1260.30">
    <property type="match status" value="1"/>
</dbReference>